<protein>
    <submittedName>
        <fullName evidence="2">Uncharacterized protein</fullName>
    </submittedName>
</protein>
<feature type="region of interest" description="Disordered" evidence="1">
    <location>
        <begin position="216"/>
        <end position="237"/>
    </location>
</feature>
<dbReference type="Pfam" id="PF04640">
    <property type="entry name" value="PLATZ"/>
    <property type="match status" value="1"/>
</dbReference>
<dbReference type="OrthoDB" id="1908108at2759"/>
<evidence type="ECO:0000256" key="1">
    <source>
        <dbReference type="SAM" id="MobiDB-lite"/>
    </source>
</evidence>
<dbReference type="InterPro" id="IPR006734">
    <property type="entry name" value="PLATZ"/>
</dbReference>
<name>A0A2J7ZVJ5_9CHLO</name>
<feature type="compositionally biased region" description="Gly residues" evidence="1">
    <location>
        <begin position="676"/>
        <end position="687"/>
    </location>
</feature>
<keyword evidence="3" id="KW-1185">Reference proteome</keyword>
<evidence type="ECO:0000313" key="2">
    <source>
        <dbReference type="EMBL" id="PNH04284.1"/>
    </source>
</evidence>
<proteinExistence type="predicted"/>
<feature type="compositionally biased region" description="Gly residues" evidence="1">
    <location>
        <begin position="187"/>
        <end position="198"/>
    </location>
</feature>
<feature type="region of interest" description="Disordered" evidence="1">
    <location>
        <begin position="182"/>
        <end position="204"/>
    </location>
</feature>
<dbReference type="PANTHER" id="PTHR31065">
    <property type="entry name" value="PLATZ TRANSCRIPTION FACTOR FAMILY PROTEIN"/>
    <property type="match status" value="1"/>
</dbReference>
<gene>
    <name evidence="2" type="ORF">TSOC_009569</name>
</gene>
<dbReference type="EMBL" id="PGGS01000404">
    <property type="protein sequence ID" value="PNH04284.1"/>
    <property type="molecule type" value="Genomic_DNA"/>
</dbReference>
<dbReference type="AlphaFoldDB" id="A0A2J7ZVJ5"/>
<sequence length="717" mass="71465">MAHLNSAGGRSPAAAAAEWDVPGETLRRLIDAASALFVPCELCHAVRQSRDSHVSFLDIDDPEGRPFCHFCRPTDPDVRLVQVRRNTYHDVVRIADLAKLCDVGAIQTYTINNGRVIFLKSRPQPPKLGASGPTCVHCHRALMDSGCSFCSLECKLNRRDGHTPLSALDVRAAADSQKQVKIPRRLAGGGSPDSGSGGPSTAAAAAGVALLEQSHSLSPPTAVHDRSPPRALHGRTSASAAAAAVRAAACAGWQGRGGGAAAAAGPASGRFLSPRAPVSSLPNGEPSPAAPAPRQRQTPQRLVEPPSPPDEDHQQHHPQWQQRQAHQQFSYHMAGAANAVDGGTPPHASRASARLAAGLGRANSAPAAGPLAASYGGGDPRQACAAPLAAAAVAAAPSSLATDLLALLRRRGDLTAGPPLFCQPAAAAPPPAGPYGASASTSAGAGASEDGVLVPVRAATVLPTPFAAASWSAGSSAFEAALNSAFGAAAPADAPSRTTRRQSAGALPSAAGSQGFRAGSPLPPLSRRAGPAVSAGPGPLGRGGGGTLKRRCASIDIVGGAAAVAMVATTLYGGGGDDGLPEVTSPLRPAHRGGDADAGRLADHLALLSPIRIRRHSYSFAPATGGGSGGRVTPPLAGAGGSSPDSEGEAAAAAVLLWSLPPVWGQNAAVAGGGGGGACGGGLGAGLGPEAAGDGTDGGVPRRVKPRKGRPQQAPVQ</sequence>
<feature type="compositionally biased region" description="Low complexity" evidence="1">
    <location>
        <begin position="317"/>
        <end position="328"/>
    </location>
</feature>
<feature type="region of interest" description="Disordered" evidence="1">
    <location>
        <begin position="676"/>
        <end position="717"/>
    </location>
</feature>
<dbReference type="Proteomes" id="UP000236333">
    <property type="component" value="Unassembled WGS sequence"/>
</dbReference>
<accession>A0A2J7ZVJ5</accession>
<dbReference type="PANTHER" id="PTHR31065:SF1">
    <property type="entry name" value="OS09G0116050 PROTEIN"/>
    <property type="match status" value="1"/>
</dbReference>
<feature type="compositionally biased region" description="Low complexity" evidence="1">
    <location>
        <begin position="292"/>
        <end position="301"/>
    </location>
</feature>
<feature type="region of interest" description="Disordered" evidence="1">
    <location>
        <begin position="491"/>
        <end position="546"/>
    </location>
</feature>
<feature type="region of interest" description="Disordered" evidence="1">
    <location>
        <begin position="273"/>
        <end position="328"/>
    </location>
</feature>
<reference evidence="2 3" key="1">
    <citation type="journal article" date="2017" name="Mol. Biol. Evol.">
        <title>The 4-celled Tetrabaena socialis nuclear genome reveals the essential components for genetic control of cell number at the origin of multicellularity in the volvocine lineage.</title>
        <authorList>
            <person name="Featherston J."/>
            <person name="Arakaki Y."/>
            <person name="Hanschen E.R."/>
            <person name="Ferris P.J."/>
            <person name="Michod R.E."/>
            <person name="Olson B.J.S.C."/>
            <person name="Nozaki H."/>
            <person name="Durand P.M."/>
        </authorList>
    </citation>
    <scope>NUCLEOTIDE SEQUENCE [LARGE SCALE GENOMIC DNA]</scope>
    <source>
        <strain evidence="2 3">NIES-571</strain>
    </source>
</reference>
<feature type="region of interest" description="Disordered" evidence="1">
    <location>
        <begin position="622"/>
        <end position="645"/>
    </location>
</feature>
<comment type="caution">
    <text evidence="2">The sequence shown here is derived from an EMBL/GenBank/DDBJ whole genome shotgun (WGS) entry which is preliminary data.</text>
</comment>
<evidence type="ECO:0000313" key="3">
    <source>
        <dbReference type="Proteomes" id="UP000236333"/>
    </source>
</evidence>
<organism evidence="2 3">
    <name type="scientific">Tetrabaena socialis</name>
    <dbReference type="NCBI Taxonomy" id="47790"/>
    <lineage>
        <taxon>Eukaryota</taxon>
        <taxon>Viridiplantae</taxon>
        <taxon>Chlorophyta</taxon>
        <taxon>core chlorophytes</taxon>
        <taxon>Chlorophyceae</taxon>
        <taxon>CS clade</taxon>
        <taxon>Chlamydomonadales</taxon>
        <taxon>Tetrabaenaceae</taxon>
        <taxon>Tetrabaena</taxon>
    </lineage>
</organism>